<sequence length="68" mass="7572">PQWRRRFFPPTLGLGVGPLATGGSHRQIPTPIIMAAMRSERDGGSNRLFLLGTGFVGRYLYDRLTRQG</sequence>
<organism evidence="1">
    <name type="scientific">Musa acuminata subsp. malaccensis</name>
    <name type="common">Wild banana</name>
    <name type="synonym">Musa malaccensis</name>
    <dbReference type="NCBI Taxonomy" id="214687"/>
    <lineage>
        <taxon>Eukaryota</taxon>
        <taxon>Viridiplantae</taxon>
        <taxon>Streptophyta</taxon>
        <taxon>Embryophyta</taxon>
        <taxon>Tracheophyta</taxon>
        <taxon>Spermatophyta</taxon>
        <taxon>Magnoliopsida</taxon>
        <taxon>Liliopsida</taxon>
        <taxon>Zingiberales</taxon>
        <taxon>Musaceae</taxon>
        <taxon>Musa</taxon>
    </lineage>
</organism>
<proteinExistence type="predicted"/>
<name>A0A8D7B1T3_MUSAM</name>
<feature type="non-terminal residue" evidence="1">
    <location>
        <position position="1"/>
    </location>
</feature>
<reference evidence="1" key="1">
    <citation type="submission" date="2021-03" db="EMBL/GenBank/DDBJ databases">
        <authorList>
            <consortium name="Genoscope - CEA"/>
            <person name="William W."/>
        </authorList>
    </citation>
    <scope>NUCLEOTIDE SEQUENCE</scope>
    <source>
        <strain evidence="1">Doubled-haploid Pahang</strain>
    </source>
</reference>
<dbReference type="EMBL" id="HG996466">
    <property type="protein sequence ID" value="CAG1858651.1"/>
    <property type="molecule type" value="Genomic_DNA"/>
</dbReference>
<protein>
    <submittedName>
        <fullName evidence="1">(wild Malaysian banana) hypothetical protein</fullName>
    </submittedName>
</protein>
<dbReference type="AlphaFoldDB" id="A0A8D7B1T3"/>
<evidence type="ECO:0000313" key="1">
    <source>
        <dbReference type="EMBL" id="CAG1858651.1"/>
    </source>
</evidence>
<accession>A0A8D7B1T3</accession>
<gene>
    <name evidence="1" type="ORF">GSMUA_289460.1</name>
</gene>